<feature type="non-terminal residue" evidence="3">
    <location>
        <position position="267"/>
    </location>
</feature>
<evidence type="ECO:0000259" key="2">
    <source>
        <dbReference type="Pfam" id="PF00275"/>
    </source>
</evidence>
<dbReference type="GO" id="GO:0009423">
    <property type="term" value="P:chorismate biosynthetic process"/>
    <property type="evidence" value="ECO:0007669"/>
    <property type="project" value="TreeGrafter"/>
</dbReference>
<name>A0A9D9NQP5_9BACT</name>
<dbReference type="InterPro" id="IPR036968">
    <property type="entry name" value="Enolpyruvate_Tfrase_sf"/>
</dbReference>
<dbReference type="Pfam" id="PF00275">
    <property type="entry name" value="EPSP_synthase"/>
    <property type="match status" value="1"/>
</dbReference>
<dbReference type="PANTHER" id="PTHR21090">
    <property type="entry name" value="AROM/DEHYDROQUINATE SYNTHASE"/>
    <property type="match status" value="1"/>
</dbReference>
<dbReference type="Proteomes" id="UP000823772">
    <property type="component" value="Unassembled WGS sequence"/>
</dbReference>
<dbReference type="Gene3D" id="3.65.10.10">
    <property type="entry name" value="Enolpyruvate transferase domain"/>
    <property type="match status" value="2"/>
</dbReference>
<dbReference type="InterPro" id="IPR001986">
    <property type="entry name" value="Enolpyruvate_Tfrase_dom"/>
</dbReference>
<reference evidence="3" key="1">
    <citation type="submission" date="2020-10" db="EMBL/GenBank/DDBJ databases">
        <authorList>
            <person name="Gilroy R."/>
        </authorList>
    </citation>
    <scope>NUCLEOTIDE SEQUENCE</scope>
    <source>
        <strain evidence="3">B3-2255</strain>
    </source>
</reference>
<feature type="domain" description="Enolpyruvate transferase" evidence="2">
    <location>
        <begin position="39"/>
        <end position="260"/>
    </location>
</feature>
<dbReference type="SUPFAM" id="SSF55205">
    <property type="entry name" value="EPT/RTPC-like"/>
    <property type="match status" value="1"/>
</dbReference>
<reference evidence="3" key="2">
    <citation type="journal article" date="2021" name="PeerJ">
        <title>Extensive microbial diversity within the chicken gut microbiome revealed by metagenomics and culture.</title>
        <authorList>
            <person name="Gilroy R."/>
            <person name="Ravi A."/>
            <person name="Getino M."/>
            <person name="Pursley I."/>
            <person name="Horton D.L."/>
            <person name="Alikhan N.F."/>
            <person name="Baker D."/>
            <person name="Gharbi K."/>
            <person name="Hall N."/>
            <person name="Watson M."/>
            <person name="Adriaenssens E.M."/>
            <person name="Foster-Nyarko E."/>
            <person name="Jarju S."/>
            <person name="Secka A."/>
            <person name="Antonio M."/>
            <person name="Oren A."/>
            <person name="Chaudhuri R.R."/>
            <person name="La Ragione R."/>
            <person name="Hildebrand F."/>
            <person name="Pallen M.J."/>
        </authorList>
    </citation>
    <scope>NUCLEOTIDE SEQUENCE</scope>
    <source>
        <strain evidence="3">B3-2255</strain>
    </source>
</reference>
<evidence type="ECO:0000256" key="1">
    <source>
        <dbReference type="ARBA" id="ARBA00022679"/>
    </source>
</evidence>
<keyword evidence="1" id="KW-0808">Transferase</keyword>
<dbReference type="PANTHER" id="PTHR21090:SF5">
    <property type="entry name" value="PENTAFUNCTIONAL AROM POLYPEPTIDE"/>
    <property type="match status" value="1"/>
</dbReference>
<accession>A0A9D9NQP5</accession>
<organism evidence="3 4">
    <name type="scientific">Candidatus Merdivivens faecigallinarum</name>
    <dbReference type="NCBI Taxonomy" id="2840871"/>
    <lineage>
        <taxon>Bacteria</taxon>
        <taxon>Pseudomonadati</taxon>
        <taxon>Bacteroidota</taxon>
        <taxon>Bacteroidia</taxon>
        <taxon>Bacteroidales</taxon>
        <taxon>Muribaculaceae</taxon>
        <taxon>Muribaculaceae incertae sedis</taxon>
        <taxon>Candidatus Merdivivens</taxon>
    </lineage>
</organism>
<evidence type="ECO:0000313" key="3">
    <source>
        <dbReference type="EMBL" id="MBO8482236.1"/>
    </source>
</evidence>
<dbReference type="InterPro" id="IPR013792">
    <property type="entry name" value="RNA3'P_cycl/enolpyr_Trfase_a/b"/>
</dbReference>
<protein>
    <recommendedName>
        <fullName evidence="2">Enolpyruvate transferase domain-containing protein</fullName>
    </recommendedName>
</protein>
<dbReference type="AlphaFoldDB" id="A0A9D9NQP5"/>
<gene>
    <name evidence="3" type="ORF">IAC87_06805</name>
</gene>
<evidence type="ECO:0000313" key="4">
    <source>
        <dbReference type="Proteomes" id="UP000823772"/>
    </source>
</evidence>
<comment type="caution">
    <text evidence="3">The sequence shown here is derived from an EMBL/GenBank/DDBJ whole genome shotgun (WGS) entry which is preliminary data.</text>
</comment>
<sequence>MKAEEILELFRRFAPNANKLWAYFVSIITWIHSTFTKYRRGMEVTERTLRIDVGESGFLARVAAPVSAAVFRDEAENTGITIGGHGTLMARPMLQLKDILSAVGVTCTDSMPLRLKGSIRPGTIEVDGSGGSQAVSGLMFALPLLDSPSEIIVDNPVSVPYIRLTAKILSEYGVKTEIINDYKRLKIYIPAPQKYSLRRVPGNCVCLDGDWSAAAAFLCAAAICGRCSVAGLSADSLQADRVVLWALREAGAFVRENGGTYTVMRSP</sequence>
<dbReference type="GO" id="GO:0003866">
    <property type="term" value="F:3-phosphoshikimate 1-carboxyvinyltransferase activity"/>
    <property type="evidence" value="ECO:0007669"/>
    <property type="project" value="TreeGrafter"/>
</dbReference>
<proteinExistence type="predicted"/>
<dbReference type="EMBL" id="JADILY010000145">
    <property type="protein sequence ID" value="MBO8482236.1"/>
    <property type="molecule type" value="Genomic_DNA"/>
</dbReference>